<organism evidence="2 3">
    <name type="scientific">Riccia sorocarpa</name>
    <dbReference type="NCBI Taxonomy" id="122646"/>
    <lineage>
        <taxon>Eukaryota</taxon>
        <taxon>Viridiplantae</taxon>
        <taxon>Streptophyta</taxon>
        <taxon>Embryophyta</taxon>
        <taxon>Marchantiophyta</taxon>
        <taxon>Marchantiopsida</taxon>
        <taxon>Marchantiidae</taxon>
        <taxon>Marchantiales</taxon>
        <taxon>Ricciaceae</taxon>
        <taxon>Riccia</taxon>
    </lineage>
</organism>
<dbReference type="SUPFAM" id="SSF56219">
    <property type="entry name" value="DNase I-like"/>
    <property type="match status" value="1"/>
</dbReference>
<evidence type="ECO:0000259" key="1">
    <source>
        <dbReference type="Pfam" id="PF03372"/>
    </source>
</evidence>
<dbReference type="Gene3D" id="3.60.10.10">
    <property type="entry name" value="Endonuclease/exonuclease/phosphatase"/>
    <property type="match status" value="1"/>
</dbReference>
<dbReference type="InterPro" id="IPR005135">
    <property type="entry name" value="Endo/exonuclease/phosphatase"/>
</dbReference>
<evidence type="ECO:0000313" key="3">
    <source>
        <dbReference type="Proteomes" id="UP001633002"/>
    </source>
</evidence>
<evidence type="ECO:0000313" key="2">
    <source>
        <dbReference type="EMBL" id="KAL3700216.1"/>
    </source>
</evidence>
<feature type="domain" description="Endonuclease/exonuclease/phosphatase" evidence="1">
    <location>
        <begin position="10"/>
        <end position="183"/>
    </location>
</feature>
<reference evidence="2 3" key="1">
    <citation type="submission" date="2024-09" db="EMBL/GenBank/DDBJ databases">
        <title>Chromosome-scale assembly of Riccia sorocarpa.</title>
        <authorList>
            <person name="Paukszto L."/>
        </authorList>
    </citation>
    <scope>NUCLEOTIDE SEQUENCE [LARGE SCALE GENOMIC DNA]</scope>
    <source>
        <strain evidence="2">LP-2024</strain>
        <tissue evidence="2">Aerial parts of the thallus</tissue>
    </source>
</reference>
<dbReference type="Pfam" id="PF03372">
    <property type="entry name" value="Exo_endo_phos"/>
    <property type="match status" value="1"/>
</dbReference>
<accession>A0ABD3IA63</accession>
<comment type="caution">
    <text evidence="2">The sequence shown here is derived from an EMBL/GenBank/DDBJ whole genome shotgun (WGS) entry which is preliminary data.</text>
</comment>
<dbReference type="Proteomes" id="UP001633002">
    <property type="component" value="Unassembled WGS sequence"/>
</dbReference>
<gene>
    <name evidence="2" type="ORF">R1sor_018238</name>
</gene>
<dbReference type="InterPro" id="IPR036691">
    <property type="entry name" value="Endo/exonu/phosph_ase_sf"/>
</dbReference>
<protein>
    <recommendedName>
        <fullName evidence="1">Endonuclease/exonuclease/phosphatase domain-containing protein</fullName>
    </recommendedName>
</protein>
<sequence>MRTPHRRYSIRGFLKQGKPEFLALQETHLESDKIQFYVQHMTSDYAVLSASSLGRRRGVALLYRKEFKLIQSAADDQGRRLREELPPGTWIAGGDWNAILTSRDSSSPSNIQSEDEALEFQTLCNALGVHDARDVADRRHGPKFTRAQVREGKLIWSRLDRVYVPNIRVLKVTHHATVWASDHIPATAEVQLESGFQEEQQITPSAYFKADHYVVQQNIQHLKTVWENLETKHNGGTAMDCFLNCWFGLRKEIKALQYEKKQALTRLPEKEKRLNELLKLDAEGLIEAQEGEIATLIQDVRELQAWSNHRWRLTCRENYIKNGDVFSAYFFRRFQKRRARVTIKKLKNENGEYLETQDQIS</sequence>
<name>A0ABD3IA63_9MARC</name>
<dbReference type="EMBL" id="JBJQOH010000001">
    <property type="protein sequence ID" value="KAL3700216.1"/>
    <property type="molecule type" value="Genomic_DNA"/>
</dbReference>
<proteinExistence type="predicted"/>
<keyword evidence="3" id="KW-1185">Reference proteome</keyword>
<dbReference type="AlphaFoldDB" id="A0ABD3IA63"/>